<organism evidence="2 3">
    <name type="scientific">Cajanus cajan</name>
    <name type="common">Pigeon pea</name>
    <name type="synonym">Cajanus indicus</name>
    <dbReference type="NCBI Taxonomy" id="3821"/>
    <lineage>
        <taxon>Eukaryota</taxon>
        <taxon>Viridiplantae</taxon>
        <taxon>Streptophyta</taxon>
        <taxon>Embryophyta</taxon>
        <taxon>Tracheophyta</taxon>
        <taxon>Spermatophyta</taxon>
        <taxon>Magnoliopsida</taxon>
        <taxon>eudicotyledons</taxon>
        <taxon>Gunneridae</taxon>
        <taxon>Pentapetalae</taxon>
        <taxon>rosids</taxon>
        <taxon>fabids</taxon>
        <taxon>Fabales</taxon>
        <taxon>Fabaceae</taxon>
        <taxon>Papilionoideae</taxon>
        <taxon>50 kb inversion clade</taxon>
        <taxon>NPAAA clade</taxon>
        <taxon>indigoferoid/millettioid clade</taxon>
        <taxon>Phaseoleae</taxon>
        <taxon>Cajanus</taxon>
    </lineage>
</organism>
<dbReference type="Proteomes" id="UP000075243">
    <property type="component" value="Unassembled WGS sequence"/>
</dbReference>
<evidence type="ECO:0000313" key="3">
    <source>
        <dbReference type="Proteomes" id="UP000075243"/>
    </source>
</evidence>
<dbReference type="Gramene" id="C.cajan_37386.t">
    <property type="protein sequence ID" value="C.cajan_37386.t"/>
    <property type="gene ID" value="C.cajan_37386"/>
</dbReference>
<gene>
    <name evidence="2" type="ORF">KK1_037608</name>
</gene>
<evidence type="ECO:0000313" key="2">
    <source>
        <dbReference type="EMBL" id="KYP41042.1"/>
    </source>
</evidence>
<dbReference type="InterPro" id="IPR018289">
    <property type="entry name" value="MULE_transposase_dom"/>
</dbReference>
<reference evidence="2" key="1">
    <citation type="journal article" date="2012" name="Nat. Biotechnol.">
        <title>Draft genome sequence of pigeonpea (Cajanus cajan), an orphan legume crop of resource-poor farmers.</title>
        <authorList>
            <person name="Varshney R.K."/>
            <person name="Chen W."/>
            <person name="Li Y."/>
            <person name="Bharti A.K."/>
            <person name="Saxena R.K."/>
            <person name="Schlueter J.A."/>
            <person name="Donoghue M.T."/>
            <person name="Azam S."/>
            <person name="Fan G."/>
            <person name="Whaley A.M."/>
            <person name="Farmer A.D."/>
            <person name="Sheridan J."/>
            <person name="Iwata A."/>
            <person name="Tuteja R."/>
            <person name="Penmetsa R.V."/>
            <person name="Wu W."/>
            <person name="Upadhyaya H.D."/>
            <person name="Yang S.P."/>
            <person name="Shah T."/>
            <person name="Saxena K.B."/>
            <person name="Michael T."/>
            <person name="McCombie W.R."/>
            <person name="Yang B."/>
            <person name="Zhang G."/>
            <person name="Yang H."/>
            <person name="Wang J."/>
            <person name="Spillane C."/>
            <person name="Cook D.R."/>
            <person name="May G.D."/>
            <person name="Xu X."/>
            <person name="Jackson S.A."/>
        </authorList>
    </citation>
    <scope>NUCLEOTIDE SEQUENCE [LARGE SCALE GENOMIC DNA]</scope>
</reference>
<dbReference type="Pfam" id="PF10551">
    <property type="entry name" value="MULE"/>
    <property type="match status" value="1"/>
</dbReference>
<evidence type="ECO:0000259" key="1">
    <source>
        <dbReference type="Pfam" id="PF10551"/>
    </source>
</evidence>
<sequence length="65" mass="7599">MIGINYHWQNIFLGFAFLADEKVYSFVWLFETFSKAMRGHKPVMVIIDQDLAMKIVIEKVFNGLS</sequence>
<dbReference type="PANTHER" id="PTHR47718">
    <property type="entry name" value="OS01G0519700 PROTEIN"/>
    <property type="match status" value="1"/>
</dbReference>
<feature type="domain" description="MULE transposase" evidence="1">
    <location>
        <begin position="2"/>
        <end position="62"/>
    </location>
</feature>
<proteinExistence type="predicted"/>
<protein>
    <submittedName>
        <fullName evidence="2">Protein FAR1-RELATED SEQUENCE 3</fullName>
    </submittedName>
</protein>
<accession>A0A151REN8</accession>
<keyword evidence="3" id="KW-1185">Reference proteome</keyword>
<name>A0A151REN8_CAJCA</name>
<dbReference type="AlphaFoldDB" id="A0A151REN8"/>
<dbReference type="EMBL" id="KQ483798">
    <property type="protein sequence ID" value="KYP41042.1"/>
    <property type="molecule type" value="Genomic_DNA"/>
</dbReference>